<dbReference type="EMBL" id="JMCC02000099">
    <property type="protein sequence ID" value="KIG13353.1"/>
    <property type="molecule type" value="Genomic_DNA"/>
</dbReference>
<evidence type="ECO:0000313" key="5">
    <source>
        <dbReference type="Proteomes" id="UP000031599"/>
    </source>
</evidence>
<dbReference type="GO" id="GO:0003677">
    <property type="term" value="F:DNA binding"/>
    <property type="evidence" value="ECO:0007669"/>
    <property type="project" value="InterPro"/>
</dbReference>
<dbReference type="Pfam" id="PF13413">
    <property type="entry name" value="HTH_25"/>
    <property type="match status" value="1"/>
</dbReference>
<dbReference type="SMART" id="SM00530">
    <property type="entry name" value="HTH_XRE"/>
    <property type="match status" value="1"/>
</dbReference>
<proteinExistence type="predicted"/>
<evidence type="ECO:0000256" key="2">
    <source>
        <dbReference type="SAM" id="Phobius"/>
    </source>
</evidence>
<dbReference type="PROSITE" id="PS50943">
    <property type="entry name" value="HTH_CROC1"/>
    <property type="match status" value="1"/>
</dbReference>
<protein>
    <submittedName>
        <fullName evidence="4">Putative membrane protein</fullName>
    </submittedName>
</protein>
<feature type="domain" description="HTH cro/C1-type" evidence="3">
    <location>
        <begin position="52"/>
        <end position="86"/>
    </location>
</feature>
<dbReference type="InterPro" id="IPR010982">
    <property type="entry name" value="Lambda_DNA-bd_dom_sf"/>
</dbReference>
<sequence>MVPETVANAEGQPSGRGRSKAAKRRREVEYPKDPSARSEPGAEGHQSPGPYLQAQRKRRGMSLEQLAAVTKIPRGQLELLEADRYEELPGMVFTKGFLRCCARSLDLDPDTVLGLLYERERAKLRARRRETNNANGSPAALDGKPGRGQDAARSRRPATRRAGVVDAWLAQWIGKLPSARILMWLVVALLVALVVFIAFTLASGQAESIIIKS</sequence>
<reference evidence="4 5" key="1">
    <citation type="submission" date="2014-12" db="EMBL/GenBank/DDBJ databases">
        <title>Genome assembly of Enhygromyxa salina DSM 15201.</title>
        <authorList>
            <person name="Sharma G."/>
            <person name="Subramanian S."/>
        </authorList>
    </citation>
    <scope>NUCLEOTIDE SEQUENCE [LARGE SCALE GENOMIC DNA]</scope>
    <source>
        <strain evidence="4 5">DSM 15201</strain>
    </source>
</reference>
<dbReference type="Proteomes" id="UP000031599">
    <property type="component" value="Unassembled WGS sequence"/>
</dbReference>
<accession>A0A0C1ZQV4</accession>
<evidence type="ECO:0000313" key="4">
    <source>
        <dbReference type="EMBL" id="KIG13353.1"/>
    </source>
</evidence>
<keyword evidence="2" id="KW-0472">Membrane</keyword>
<feature type="compositionally biased region" description="Basic and acidic residues" evidence="1">
    <location>
        <begin position="26"/>
        <end position="42"/>
    </location>
</feature>
<keyword evidence="2" id="KW-0812">Transmembrane</keyword>
<dbReference type="InterPro" id="IPR050400">
    <property type="entry name" value="Bact_Cytoskel_RodZ"/>
</dbReference>
<dbReference type="Gene3D" id="1.10.260.40">
    <property type="entry name" value="lambda repressor-like DNA-binding domains"/>
    <property type="match status" value="1"/>
</dbReference>
<evidence type="ECO:0000259" key="3">
    <source>
        <dbReference type="PROSITE" id="PS50943"/>
    </source>
</evidence>
<name>A0A0C1ZQV4_9BACT</name>
<feature type="region of interest" description="Disordered" evidence="1">
    <location>
        <begin position="127"/>
        <end position="158"/>
    </location>
</feature>
<gene>
    <name evidence="4" type="ORF">DB30_08120</name>
</gene>
<dbReference type="PANTHER" id="PTHR34475:SF1">
    <property type="entry name" value="CYTOSKELETON PROTEIN RODZ"/>
    <property type="match status" value="1"/>
</dbReference>
<organism evidence="4 5">
    <name type="scientific">Enhygromyxa salina</name>
    <dbReference type="NCBI Taxonomy" id="215803"/>
    <lineage>
        <taxon>Bacteria</taxon>
        <taxon>Pseudomonadati</taxon>
        <taxon>Myxococcota</taxon>
        <taxon>Polyangia</taxon>
        <taxon>Nannocystales</taxon>
        <taxon>Nannocystaceae</taxon>
        <taxon>Enhygromyxa</taxon>
    </lineage>
</organism>
<dbReference type="InterPro" id="IPR001387">
    <property type="entry name" value="Cro/C1-type_HTH"/>
</dbReference>
<feature type="transmembrane region" description="Helical" evidence="2">
    <location>
        <begin position="181"/>
        <end position="202"/>
    </location>
</feature>
<feature type="compositionally biased region" description="Basic and acidic residues" evidence="1">
    <location>
        <begin position="144"/>
        <end position="153"/>
    </location>
</feature>
<feature type="region of interest" description="Disordered" evidence="1">
    <location>
        <begin position="1"/>
        <end position="59"/>
    </location>
</feature>
<keyword evidence="2" id="KW-1133">Transmembrane helix</keyword>
<dbReference type="AlphaFoldDB" id="A0A0C1ZQV4"/>
<evidence type="ECO:0000256" key="1">
    <source>
        <dbReference type="SAM" id="MobiDB-lite"/>
    </source>
</evidence>
<dbReference type="PANTHER" id="PTHR34475">
    <property type="match status" value="1"/>
</dbReference>
<dbReference type="SUPFAM" id="SSF47413">
    <property type="entry name" value="lambda repressor-like DNA-binding domains"/>
    <property type="match status" value="1"/>
</dbReference>
<comment type="caution">
    <text evidence="4">The sequence shown here is derived from an EMBL/GenBank/DDBJ whole genome shotgun (WGS) entry which is preliminary data.</text>
</comment>